<keyword evidence="2" id="KW-1185">Reference proteome</keyword>
<evidence type="ECO:0000313" key="1">
    <source>
        <dbReference type="EMBL" id="AOP48293.1"/>
    </source>
</evidence>
<gene>
    <name evidence="1" type="ORF">SL103_20505</name>
</gene>
<evidence type="ECO:0000313" key="2">
    <source>
        <dbReference type="Proteomes" id="UP000094094"/>
    </source>
</evidence>
<dbReference type="EMBL" id="CP017157">
    <property type="protein sequence ID" value="AOP48293.1"/>
    <property type="molecule type" value="Genomic_DNA"/>
</dbReference>
<protein>
    <submittedName>
        <fullName evidence="1">Uncharacterized protein</fullName>
    </submittedName>
</protein>
<accession>A0A1D7VNF5</accession>
<dbReference type="KEGG" id="slc:SL103_20505"/>
<proteinExistence type="predicted"/>
<sequence>MPVRSVCATERRAGILVRRHDAGTGRHYLVDGVPVVAGPVLVTSRSRSSRYWTLSRRIAARAPPPARRGLPPLP</sequence>
<name>A0A1D7VNF5_9ACTN</name>
<organism evidence="1 2">
    <name type="scientific">Streptomyces lydicus</name>
    <dbReference type="NCBI Taxonomy" id="47763"/>
    <lineage>
        <taxon>Bacteria</taxon>
        <taxon>Bacillati</taxon>
        <taxon>Actinomycetota</taxon>
        <taxon>Actinomycetes</taxon>
        <taxon>Kitasatosporales</taxon>
        <taxon>Streptomycetaceae</taxon>
        <taxon>Streptomyces</taxon>
    </lineage>
</organism>
<dbReference type="Proteomes" id="UP000094094">
    <property type="component" value="Chromosome"/>
</dbReference>
<dbReference type="AlphaFoldDB" id="A0A1D7VNF5"/>
<reference evidence="1 2" key="1">
    <citation type="submission" date="2016-09" db="EMBL/GenBank/DDBJ databases">
        <title>Complete genome sequencing of Streptomyces lydicus 103 and metabolic pathways analysis of antibiotic biosynthesis.</title>
        <authorList>
            <person name="Jia N."/>
            <person name="Ding M.-Z."/>
            <person name="Gao F."/>
            <person name="Yuan Y.-J."/>
        </authorList>
    </citation>
    <scope>NUCLEOTIDE SEQUENCE [LARGE SCALE GENOMIC DNA]</scope>
    <source>
        <strain evidence="1 2">103</strain>
    </source>
</reference>